<sequence>MINKQKLSAVYKETEVRKSSGLLSLFWMLLAIAIGAVIAVLIYRSPIFDDRRATAVQIQAEDDIFPQANAGDASAPLGTATTTSSEPINYEFYDILSKQDFRSVPEGVSVQESNANSDRVVGVDAVVQAKDEPEAKIEIVEEDATYDGDDAATDSKEDAKPAGTTYILQIRSYSDAAAADEKRAQVMLAGVDAVILRRVDSATQATFYQVLSAPMSSRAEVSAAAQKLSSNGIDAVIVEQRR</sequence>
<evidence type="ECO:0000256" key="1">
    <source>
        <dbReference type="SAM" id="Phobius"/>
    </source>
</evidence>
<organism evidence="4 6">
    <name type="scientific">Moraxella ovis</name>
    <dbReference type="NCBI Taxonomy" id="29433"/>
    <lineage>
        <taxon>Bacteria</taxon>
        <taxon>Pseudomonadati</taxon>
        <taxon>Pseudomonadota</taxon>
        <taxon>Gammaproteobacteria</taxon>
        <taxon>Moraxellales</taxon>
        <taxon>Moraxellaceae</taxon>
        <taxon>Moraxella</taxon>
    </lineage>
</organism>
<feature type="domain" description="SPOR" evidence="2">
    <location>
        <begin position="160"/>
        <end position="241"/>
    </location>
</feature>
<evidence type="ECO:0000313" key="6">
    <source>
        <dbReference type="Proteomes" id="UP000255102"/>
    </source>
</evidence>
<keyword evidence="1" id="KW-0812">Transmembrane</keyword>
<accession>A0A160GDV1</accession>
<dbReference type="PROSITE" id="PS51724">
    <property type="entry name" value="SPOR"/>
    <property type="match status" value="1"/>
</dbReference>
<name>A0A160GDV1_9GAMM</name>
<dbReference type="EMBL" id="CP011158">
    <property type="protein sequence ID" value="ANB90987.1"/>
    <property type="molecule type" value="Genomic_DNA"/>
</dbReference>
<dbReference type="Proteomes" id="UP000076765">
    <property type="component" value="Chromosome"/>
</dbReference>
<dbReference type="STRING" id="29433.MOVS_02100"/>
<dbReference type="KEGG" id="moi:MOVS_02100"/>
<gene>
    <name evidence="3" type="ORF">MOVS_02100</name>
    <name evidence="4" type="ORF">NCTC11227_00434</name>
</gene>
<reference evidence="4 6" key="2">
    <citation type="submission" date="2018-06" db="EMBL/GenBank/DDBJ databases">
        <authorList>
            <consortium name="Pathogen Informatics"/>
            <person name="Doyle S."/>
        </authorList>
    </citation>
    <scope>NUCLEOTIDE SEQUENCE [LARGE SCALE GENOMIC DNA]</scope>
    <source>
        <strain evidence="4 6">NCTC11227</strain>
    </source>
</reference>
<dbReference type="InterPro" id="IPR036680">
    <property type="entry name" value="SPOR-like_sf"/>
</dbReference>
<evidence type="ECO:0000313" key="3">
    <source>
        <dbReference type="EMBL" id="ANB90987.1"/>
    </source>
</evidence>
<dbReference type="AlphaFoldDB" id="A0A160GDV1"/>
<keyword evidence="1" id="KW-0472">Membrane</keyword>
<evidence type="ECO:0000259" key="2">
    <source>
        <dbReference type="PROSITE" id="PS51724"/>
    </source>
</evidence>
<dbReference type="EMBL" id="UGPW01000001">
    <property type="protein sequence ID" value="STY86453.1"/>
    <property type="molecule type" value="Genomic_DNA"/>
</dbReference>
<dbReference type="GO" id="GO:0042834">
    <property type="term" value="F:peptidoglycan binding"/>
    <property type="evidence" value="ECO:0007669"/>
    <property type="project" value="InterPro"/>
</dbReference>
<proteinExistence type="predicted"/>
<evidence type="ECO:0000313" key="5">
    <source>
        <dbReference type="Proteomes" id="UP000076765"/>
    </source>
</evidence>
<keyword evidence="1" id="KW-1133">Transmembrane helix</keyword>
<protein>
    <submittedName>
        <fullName evidence="4">Uncharacterized protein conserved in bacteria</fullName>
    </submittedName>
</protein>
<dbReference type="SUPFAM" id="SSF110997">
    <property type="entry name" value="Sporulation related repeat"/>
    <property type="match status" value="1"/>
</dbReference>
<reference evidence="3 5" key="1">
    <citation type="submission" date="2015-04" db="EMBL/GenBank/DDBJ databases">
        <authorList>
            <person name="Calcutt M.J."/>
            <person name="Foecking M.F."/>
        </authorList>
    </citation>
    <scope>NUCLEOTIDE SEQUENCE [LARGE SCALE GENOMIC DNA]</scope>
    <source>
        <strain evidence="3 5">199/55</strain>
    </source>
</reference>
<dbReference type="Proteomes" id="UP000255102">
    <property type="component" value="Unassembled WGS sequence"/>
</dbReference>
<feature type="transmembrane region" description="Helical" evidence="1">
    <location>
        <begin position="21"/>
        <end position="43"/>
    </location>
</feature>
<dbReference type="Gene3D" id="3.30.70.1070">
    <property type="entry name" value="Sporulation related repeat"/>
    <property type="match status" value="1"/>
</dbReference>
<dbReference type="RefSeq" id="WP_063513566.1">
    <property type="nucleotide sequence ID" value="NZ_CP011158.1"/>
</dbReference>
<dbReference type="InterPro" id="IPR007730">
    <property type="entry name" value="SPOR-like_dom"/>
</dbReference>
<evidence type="ECO:0000313" key="4">
    <source>
        <dbReference type="EMBL" id="STY86453.1"/>
    </source>
</evidence>
<keyword evidence="5" id="KW-1185">Reference proteome</keyword>
<dbReference type="Pfam" id="PF05036">
    <property type="entry name" value="SPOR"/>
    <property type="match status" value="1"/>
</dbReference>